<dbReference type="InterPro" id="IPR003188">
    <property type="entry name" value="PTS_IIA_lac/cel"/>
</dbReference>
<comment type="caution">
    <text evidence="8">The sequence shown here is derived from an EMBL/GenBank/DDBJ whole genome shotgun (WGS) entry which is preliminary data.</text>
</comment>
<evidence type="ECO:0000256" key="6">
    <source>
        <dbReference type="PIRSR" id="PIRSR000699-2"/>
    </source>
</evidence>
<keyword evidence="1" id="KW-0813">Transport</keyword>
<dbReference type="PANTHER" id="PTHR34382:SF7">
    <property type="entry name" value="PTS SYSTEM N,N'-DIACETYLCHITOBIOSE-SPECIFIC EIIA COMPONENT"/>
    <property type="match status" value="1"/>
</dbReference>
<proteinExistence type="predicted"/>
<dbReference type="Proteomes" id="UP000031672">
    <property type="component" value="Unassembled WGS sequence"/>
</dbReference>
<dbReference type="GO" id="GO:0009401">
    <property type="term" value="P:phosphoenolpyruvate-dependent sugar phosphotransferase system"/>
    <property type="evidence" value="ECO:0007669"/>
    <property type="project" value="UniProtKB-KW"/>
</dbReference>
<sequence>MDLEEQVMGIIINAGQSRSLCYEALRHAKNGEFVEAESLLKEAQQFANQAHLVQTQLIEADEGTGKTKMTLIMVHAQDHLMTSMLAKELVTEMIDLHKKVASLSA</sequence>
<evidence type="ECO:0000256" key="2">
    <source>
        <dbReference type="ARBA" id="ARBA00022597"/>
    </source>
</evidence>
<feature type="modified residue" description="Phosphohistidine; by HPr" evidence="7">
    <location>
        <position position="75"/>
    </location>
</feature>
<accession>A0A0C2K448</accession>
<dbReference type="NCBIfam" id="NF007768">
    <property type="entry name" value="PRK10454.1"/>
    <property type="match status" value="1"/>
</dbReference>
<dbReference type="PROSITE" id="PS51095">
    <property type="entry name" value="PTS_EIIA_TYPE_3"/>
    <property type="match status" value="1"/>
</dbReference>
<evidence type="ECO:0000256" key="7">
    <source>
        <dbReference type="PROSITE-ProRule" id="PRU00418"/>
    </source>
</evidence>
<dbReference type="InterPro" id="IPR036542">
    <property type="entry name" value="PTS_IIA_lac/cel_sf"/>
</dbReference>
<dbReference type="RefSeq" id="WP_040992705.1">
    <property type="nucleotide sequence ID" value="NZ_JTKH01000024.1"/>
</dbReference>
<dbReference type="EMBL" id="JTKH01000024">
    <property type="protein sequence ID" value="KII76733.1"/>
    <property type="molecule type" value="Genomic_DNA"/>
</dbReference>
<comment type="cofactor">
    <cofactor evidence="6">
        <name>Mg(2+)</name>
        <dbReference type="ChEBI" id="CHEBI:18420"/>
    </cofactor>
    <text evidence="6">Binds 1 Mg(2+) ion per trimer.</text>
</comment>
<evidence type="ECO:0000256" key="3">
    <source>
        <dbReference type="ARBA" id="ARBA00022679"/>
    </source>
</evidence>
<evidence type="ECO:0000256" key="1">
    <source>
        <dbReference type="ARBA" id="ARBA00022448"/>
    </source>
</evidence>
<keyword evidence="6" id="KW-0479">Metal-binding</keyword>
<dbReference type="GO" id="GO:0016740">
    <property type="term" value="F:transferase activity"/>
    <property type="evidence" value="ECO:0007669"/>
    <property type="project" value="UniProtKB-KW"/>
</dbReference>
<keyword evidence="4" id="KW-0598">Phosphotransferase system</keyword>
<keyword evidence="3" id="KW-0808">Transferase</keyword>
<dbReference type="PANTHER" id="PTHR34382">
    <property type="entry name" value="PTS SYSTEM N,N'-DIACETYLCHITOBIOSE-SPECIFIC EIIA COMPONENT"/>
    <property type="match status" value="1"/>
</dbReference>
<feature type="binding site" evidence="6">
    <location>
        <position position="78"/>
    </location>
    <ligand>
        <name>Mg(2+)</name>
        <dbReference type="ChEBI" id="CHEBI:18420"/>
        <note>ligand shared between all trimeric partners</note>
    </ligand>
</feature>
<dbReference type="OrthoDB" id="350602at2"/>
<organism evidence="8 9">
    <name type="scientific">Vibrio renipiscarius</name>
    <dbReference type="NCBI Taxonomy" id="1461322"/>
    <lineage>
        <taxon>Bacteria</taxon>
        <taxon>Pseudomonadati</taxon>
        <taxon>Pseudomonadota</taxon>
        <taxon>Gammaproteobacteria</taxon>
        <taxon>Vibrionales</taxon>
        <taxon>Vibrionaceae</taxon>
        <taxon>Vibrio</taxon>
    </lineage>
</organism>
<dbReference type="STRING" id="1461322.OJ16_14310"/>
<gene>
    <name evidence="8" type="ORF">OJ16_14310</name>
</gene>
<name>A0A0C2K448_9VIBR</name>
<dbReference type="Gene3D" id="1.20.58.80">
    <property type="entry name" value="Phosphotransferase system, lactose/cellobiose-type IIA subunit"/>
    <property type="match status" value="1"/>
</dbReference>
<dbReference type="Pfam" id="PF02255">
    <property type="entry name" value="PTS_IIA"/>
    <property type="match status" value="1"/>
</dbReference>
<evidence type="ECO:0000313" key="8">
    <source>
        <dbReference type="EMBL" id="KII76733.1"/>
    </source>
</evidence>
<accession>A0A0C2KBA1</accession>
<dbReference type="SUPFAM" id="SSF46973">
    <property type="entry name" value="Enzyme IIa from lactose specific PTS, IIa-lac"/>
    <property type="match status" value="1"/>
</dbReference>
<protein>
    <submittedName>
        <fullName evidence="8">Molecular chaperone TorD</fullName>
    </submittedName>
</protein>
<dbReference type="AlphaFoldDB" id="A0A0C2K448"/>
<reference evidence="8 9" key="1">
    <citation type="submission" date="2014-11" db="EMBL/GenBank/DDBJ databases">
        <title>Draft Genome Sequence of Vibrio piscirenalis strains CECT 8603T and CECT 8604, two marine Gammaproteobacterium isolated from cultured gilthead sea bream (Sparus aurata).</title>
        <authorList>
            <person name="Arahal D.R."/>
            <person name="Rodrigo-Torres L."/>
            <person name="Lucena T."/>
            <person name="Pujalte M.J."/>
        </authorList>
    </citation>
    <scope>NUCLEOTIDE SEQUENCE [LARGE SCALE GENOMIC DNA]</scope>
    <source>
        <strain evidence="8 9">DCR 1-4-2</strain>
    </source>
</reference>
<keyword evidence="6" id="KW-0460">Magnesium</keyword>
<keyword evidence="2" id="KW-0762">Sugar transport</keyword>
<evidence type="ECO:0000256" key="4">
    <source>
        <dbReference type="ARBA" id="ARBA00022683"/>
    </source>
</evidence>
<feature type="active site" description="Tele-phosphohistidine intermediate" evidence="5">
    <location>
        <position position="75"/>
    </location>
</feature>
<dbReference type="PIRSF" id="PIRSF000699">
    <property type="entry name" value="PTS_IILac_III"/>
    <property type="match status" value="1"/>
</dbReference>
<dbReference type="CDD" id="cd00215">
    <property type="entry name" value="PTS_IIA_lac"/>
    <property type="match status" value="1"/>
</dbReference>
<keyword evidence="9" id="KW-1185">Reference proteome</keyword>
<evidence type="ECO:0000256" key="5">
    <source>
        <dbReference type="PIRSR" id="PIRSR000699-1"/>
    </source>
</evidence>
<evidence type="ECO:0000313" key="9">
    <source>
        <dbReference type="Proteomes" id="UP000031672"/>
    </source>
</evidence>
<dbReference type="GO" id="GO:0046872">
    <property type="term" value="F:metal ion binding"/>
    <property type="evidence" value="ECO:0007669"/>
    <property type="project" value="UniProtKB-KW"/>
</dbReference>